<keyword evidence="3" id="KW-1185">Reference proteome</keyword>
<reference evidence="2 3" key="1">
    <citation type="submission" date="2016-10" db="EMBL/GenBank/DDBJ databases">
        <authorList>
            <person name="de Groot N.N."/>
        </authorList>
    </citation>
    <scope>NUCLEOTIDE SEQUENCE [LARGE SCALE GENOMIC DNA]</scope>
    <source>
        <strain evidence="2 3">CGMCC 4.5506</strain>
    </source>
</reference>
<dbReference type="SUPFAM" id="SSF54631">
    <property type="entry name" value="CBS-domain pair"/>
    <property type="match status" value="1"/>
</dbReference>
<accession>A0A1G6VZA8</accession>
<dbReference type="Pfam" id="PF00571">
    <property type="entry name" value="CBS"/>
    <property type="match status" value="2"/>
</dbReference>
<evidence type="ECO:0000256" key="1">
    <source>
        <dbReference type="ARBA" id="ARBA00023122"/>
    </source>
</evidence>
<name>A0A1G6VZA8_9PSEU</name>
<dbReference type="STRING" id="530584.SAMN05421630_11056"/>
<dbReference type="Gene3D" id="3.10.580.10">
    <property type="entry name" value="CBS-domain"/>
    <property type="match status" value="1"/>
</dbReference>
<keyword evidence="1" id="KW-0129">CBS domain</keyword>
<dbReference type="AlphaFoldDB" id="A0A1G6VZA8"/>
<dbReference type="PANTHER" id="PTHR43080:SF2">
    <property type="entry name" value="CBS DOMAIN-CONTAINING PROTEIN"/>
    <property type="match status" value="1"/>
</dbReference>
<proteinExistence type="predicted"/>
<sequence>MSRPVVTVTEETTVKEAARLLSEHGFTSLPVVAGDERLTGIVTEADLLRDQIPPGVRGGRPAVRQVPPTTVGEVMTSPASSRSRKADIAELVSVLLTEGFHAMPIVDSQRVVGIVTRRDVVRALSRDDTTIARDVRRRLMIYGGADRWTVAVRDGVASIVDEYDDAADRHVATLLAESVPGVTSATTIHRPAD</sequence>
<evidence type="ECO:0000313" key="2">
    <source>
        <dbReference type="EMBL" id="SDD58156.1"/>
    </source>
</evidence>
<protein>
    <submittedName>
        <fullName evidence="2">CBS domain-containing protein</fullName>
    </submittedName>
</protein>
<dbReference type="PANTHER" id="PTHR43080">
    <property type="entry name" value="CBS DOMAIN-CONTAINING PROTEIN CBSX3, MITOCHONDRIAL"/>
    <property type="match status" value="1"/>
</dbReference>
<dbReference type="EMBL" id="FMZE01000010">
    <property type="protein sequence ID" value="SDD58156.1"/>
    <property type="molecule type" value="Genomic_DNA"/>
</dbReference>
<gene>
    <name evidence="2" type="ORF">SAMN05421630_11056</name>
</gene>
<dbReference type="InterPro" id="IPR051257">
    <property type="entry name" value="Diverse_CBS-Domain"/>
</dbReference>
<dbReference type="Proteomes" id="UP000199494">
    <property type="component" value="Unassembled WGS sequence"/>
</dbReference>
<dbReference type="InterPro" id="IPR046342">
    <property type="entry name" value="CBS_dom_sf"/>
</dbReference>
<dbReference type="RefSeq" id="WP_428842058.1">
    <property type="nucleotide sequence ID" value="NZ_QGTN01000008.1"/>
</dbReference>
<dbReference type="SMART" id="SM00116">
    <property type="entry name" value="CBS"/>
    <property type="match status" value="2"/>
</dbReference>
<dbReference type="PROSITE" id="PS51371">
    <property type="entry name" value="CBS"/>
    <property type="match status" value="2"/>
</dbReference>
<organism evidence="2 3">
    <name type="scientific">Prauserella marina</name>
    <dbReference type="NCBI Taxonomy" id="530584"/>
    <lineage>
        <taxon>Bacteria</taxon>
        <taxon>Bacillati</taxon>
        <taxon>Actinomycetota</taxon>
        <taxon>Actinomycetes</taxon>
        <taxon>Pseudonocardiales</taxon>
        <taxon>Pseudonocardiaceae</taxon>
        <taxon>Prauserella</taxon>
    </lineage>
</organism>
<evidence type="ECO:0000313" key="3">
    <source>
        <dbReference type="Proteomes" id="UP000199494"/>
    </source>
</evidence>
<dbReference type="InterPro" id="IPR000644">
    <property type="entry name" value="CBS_dom"/>
</dbReference>